<proteinExistence type="inferred from homology"/>
<dbReference type="EMBL" id="JYPD01000017">
    <property type="protein sequence ID" value="KXK09493.1"/>
    <property type="molecule type" value="Genomic_DNA"/>
</dbReference>
<organism evidence="10 11">
    <name type="scientific">candidate division WS6 bacterium OLB21</name>
    <dbReference type="NCBI Taxonomy" id="1617427"/>
    <lineage>
        <taxon>Bacteria</taxon>
        <taxon>Candidatus Dojkabacteria</taxon>
    </lineage>
</organism>
<evidence type="ECO:0000256" key="1">
    <source>
        <dbReference type="ARBA" id="ARBA00004651"/>
    </source>
</evidence>
<keyword evidence="5 7" id="KW-0472">Membrane</keyword>
<dbReference type="GO" id="GO:0016787">
    <property type="term" value="F:hydrolase activity"/>
    <property type="evidence" value="ECO:0007669"/>
    <property type="project" value="UniProtKB-KW"/>
</dbReference>
<feature type="transmembrane region" description="Helical" evidence="7">
    <location>
        <begin position="313"/>
        <end position="342"/>
    </location>
</feature>
<evidence type="ECO:0000256" key="7">
    <source>
        <dbReference type="SAM" id="Phobius"/>
    </source>
</evidence>
<dbReference type="PANTHER" id="PTHR30572:SF4">
    <property type="entry name" value="ABC TRANSPORTER PERMEASE YTRF"/>
    <property type="match status" value="1"/>
</dbReference>
<dbReference type="InterPro" id="IPR003838">
    <property type="entry name" value="ABC3_permease_C"/>
</dbReference>
<keyword evidence="4 7" id="KW-1133">Transmembrane helix</keyword>
<feature type="domain" description="ABC3 transporter permease C-terminal" evidence="8">
    <location>
        <begin position="271"/>
        <end position="384"/>
    </location>
</feature>
<feature type="transmembrane region" description="Helical" evidence="7">
    <location>
        <begin position="268"/>
        <end position="292"/>
    </location>
</feature>
<evidence type="ECO:0000256" key="2">
    <source>
        <dbReference type="ARBA" id="ARBA00022475"/>
    </source>
</evidence>
<gene>
    <name evidence="10" type="primary">macB_1</name>
    <name evidence="10" type="ORF">UZ20_WS6002000542</name>
</gene>
<keyword evidence="2" id="KW-1003">Cell membrane</keyword>
<dbReference type="PATRIC" id="fig|1617427.3.peg.565"/>
<comment type="subcellular location">
    <subcellularLocation>
        <location evidence="1">Cell membrane</location>
        <topology evidence="1">Multi-pass membrane protein</topology>
    </subcellularLocation>
</comment>
<keyword evidence="10" id="KW-0067">ATP-binding</keyword>
<evidence type="ECO:0000256" key="4">
    <source>
        <dbReference type="ARBA" id="ARBA00022989"/>
    </source>
</evidence>
<dbReference type="GO" id="GO:0005524">
    <property type="term" value="F:ATP binding"/>
    <property type="evidence" value="ECO:0007669"/>
    <property type="project" value="UniProtKB-KW"/>
</dbReference>
<dbReference type="PANTHER" id="PTHR30572">
    <property type="entry name" value="MEMBRANE COMPONENT OF TRANSPORTER-RELATED"/>
    <property type="match status" value="1"/>
</dbReference>
<evidence type="ECO:0000256" key="3">
    <source>
        <dbReference type="ARBA" id="ARBA00022692"/>
    </source>
</evidence>
<accession>A0A136KJM7</accession>
<dbReference type="Pfam" id="PF12704">
    <property type="entry name" value="MacB_PCD"/>
    <property type="match status" value="1"/>
</dbReference>
<dbReference type="STRING" id="1617427.UZ20_WS6002000542"/>
<feature type="transmembrane region" description="Helical" evidence="7">
    <location>
        <begin position="348"/>
        <end position="374"/>
    </location>
</feature>
<evidence type="ECO:0000313" key="11">
    <source>
        <dbReference type="Proteomes" id="UP000070449"/>
    </source>
</evidence>
<evidence type="ECO:0000256" key="6">
    <source>
        <dbReference type="ARBA" id="ARBA00038076"/>
    </source>
</evidence>
<dbReference type="EC" id="3.6.3.-" evidence="10"/>
<comment type="caution">
    <text evidence="10">The sequence shown here is derived from an EMBL/GenBank/DDBJ whole genome shotgun (WGS) entry which is preliminary data.</text>
</comment>
<evidence type="ECO:0000259" key="9">
    <source>
        <dbReference type="Pfam" id="PF12704"/>
    </source>
</evidence>
<evidence type="ECO:0000259" key="8">
    <source>
        <dbReference type="Pfam" id="PF02687"/>
    </source>
</evidence>
<dbReference type="AlphaFoldDB" id="A0A136KJM7"/>
<sequence>MANKARSLLTILGIIIGIAAVISLLSVGQGAQQAILEEIQSIGSNTINVIPVSGGVNFQNPNSFRSASQSRLDRRLADLFADEVRFSTITAVATENSRVFPISYRSNTKSLNVNGVNSDYFQVRQLIVSKGRIFNEDDDRSYRKVAVLGNEAAINLFGESDAVSNKILIEGQFYDVIGVLEAKNPQLDSDVFIPSQTASSFLIGSADYSRMVIQIDKESNVSASALQIEGELRKFYKTSGSEEDPFFVITSQDIQDLTSSITNIFTSLLASIAAISLIVGGIGIMNIMLVTVSERTREIGLRKALGAKRSAILSQFLIEAVILTFIGGVIGIILGIGLGFILASLSGISLLVTADAIILAASVSVIIGIIFGYYPAQRASKLNPIDALRSE</sequence>
<keyword evidence="3 7" id="KW-0812">Transmembrane</keyword>
<feature type="domain" description="MacB-like periplasmic core" evidence="9">
    <location>
        <begin position="7"/>
        <end position="228"/>
    </location>
</feature>
<dbReference type="InterPro" id="IPR050250">
    <property type="entry name" value="Macrolide_Exporter_MacB"/>
</dbReference>
<dbReference type="GO" id="GO:0022857">
    <property type="term" value="F:transmembrane transporter activity"/>
    <property type="evidence" value="ECO:0007669"/>
    <property type="project" value="TreeGrafter"/>
</dbReference>
<dbReference type="Proteomes" id="UP000070449">
    <property type="component" value="Unassembled WGS sequence"/>
</dbReference>
<dbReference type="GO" id="GO:0005886">
    <property type="term" value="C:plasma membrane"/>
    <property type="evidence" value="ECO:0007669"/>
    <property type="project" value="UniProtKB-SubCell"/>
</dbReference>
<name>A0A136KJM7_9BACT</name>
<evidence type="ECO:0000313" key="10">
    <source>
        <dbReference type="EMBL" id="KXK09493.1"/>
    </source>
</evidence>
<dbReference type="Pfam" id="PF02687">
    <property type="entry name" value="FtsX"/>
    <property type="match status" value="1"/>
</dbReference>
<keyword evidence="10" id="KW-0547">Nucleotide-binding</keyword>
<keyword evidence="10" id="KW-0378">Hydrolase</keyword>
<reference evidence="10 11" key="1">
    <citation type="submission" date="2015-02" db="EMBL/GenBank/DDBJ databases">
        <title>Improved understanding of the partial-nitritation anammox process through 23 genomes representing the majority of the microbial community.</title>
        <authorList>
            <person name="Speth D.R."/>
            <person name="In T Zandt M."/>
            <person name="Guerrero Cruz S."/>
            <person name="Jetten M.S."/>
            <person name="Dutilh B.E."/>
        </authorList>
    </citation>
    <scope>NUCLEOTIDE SEQUENCE [LARGE SCALE GENOMIC DNA]</scope>
    <source>
        <strain evidence="10">OLB21</strain>
    </source>
</reference>
<evidence type="ECO:0000256" key="5">
    <source>
        <dbReference type="ARBA" id="ARBA00023136"/>
    </source>
</evidence>
<protein>
    <submittedName>
        <fullName evidence="10">Macrolide export ATP-binding/permease protein MacB</fullName>
        <ecNumber evidence="10">3.6.3.-</ecNumber>
    </submittedName>
</protein>
<comment type="similarity">
    <text evidence="6">Belongs to the ABC-4 integral membrane protein family.</text>
</comment>
<dbReference type="InterPro" id="IPR025857">
    <property type="entry name" value="MacB_PCD"/>
</dbReference>